<dbReference type="Pfam" id="PF10609">
    <property type="entry name" value="ParA"/>
    <property type="match status" value="2"/>
</dbReference>
<keyword evidence="1" id="KW-0479">Metal-binding</keyword>
<reference evidence="8" key="1">
    <citation type="journal article" date="2014" name="Genome Biol. Evol.">
        <title>Gene Loss Rather Than Gene Gain Is Associated with a Host Jump from Monocots to Dicots in the Smut Fungus Melanopsichium pennsylvanicum.</title>
        <authorList>
            <person name="Sharma R."/>
            <person name="Mishra B."/>
            <person name="Runge F."/>
            <person name="Thines M."/>
        </authorList>
    </citation>
    <scope>NUCLEOTIDE SEQUENCE</scope>
    <source>
        <strain evidence="8">4</strain>
    </source>
</reference>
<dbReference type="Gene3D" id="3.40.50.300">
    <property type="entry name" value="P-loop containing nucleotide triphosphate hydrolases"/>
    <property type="match status" value="1"/>
</dbReference>
<dbReference type="PANTHER" id="PTHR42961">
    <property type="entry name" value="IRON-SULFUR PROTEIN NUBPL"/>
    <property type="match status" value="1"/>
</dbReference>
<comment type="similarity">
    <text evidence="6">Belongs to the Mrp/NBP35 ATP-binding proteins family.</text>
</comment>
<dbReference type="CDD" id="cd02037">
    <property type="entry name" value="Mrp_NBP35"/>
    <property type="match status" value="1"/>
</dbReference>
<dbReference type="EMBL" id="HG529638">
    <property type="protein sequence ID" value="CDI55169.1"/>
    <property type="molecule type" value="Genomic_DNA"/>
</dbReference>
<dbReference type="InterPro" id="IPR019591">
    <property type="entry name" value="Mrp/NBP35_ATP-bd"/>
</dbReference>
<dbReference type="InterPro" id="IPR033756">
    <property type="entry name" value="YlxH/NBP35"/>
</dbReference>
<evidence type="ECO:0000256" key="4">
    <source>
        <dbReference type="ARBA" id="ARBA00023004"/>
    </source>
</evidence>
<evidence type="ECO:0000256" key="1">
    <source>
        <dbReference type="ARBA" id="ARBA00022723"/>
    </source>
</evidence>
<dbReference type="AlphaFoldDB" id="A0A077RCE4"/>
<proteinExistence type="inferred from homology"/>
<dbReference type="GO" id="GO:0140663">
    <property type="term" value="F:ATP-dependent FeS chaperone activity"/>
    <property type="evidence" value="ECO:0007669"/>
    <property type="project" value="InterPro"/>
</dbReference>
<dbReference type="SUPFAM" id="SSF52540">
    <property type="entry name" value="P-loop containing nucleoside triphosphate hydrolases"/>
    <property type="match status" value="1"/>
</dbReference>
<name>A0A077RCE4_9BASI</name>
<accession>A0A077RCE4</accession>
<evidence type="ECO:0000313" key="8">
    <source>
        <dbReference type="EMBL" id="CDI55169.1"/>
    </source>
</evidence>
<keyword evidence="3" id="KW-0067">ATP-binding</keyword>
<dbReference type="GO" id="GO:0051539">
    <property type="term" value="F:4 iron, 4 sulfur cluster binding"/>
    <property type="evidence" value="ECO:0007669"/>
    <property type="project" value="TreeGrafter"/>
</dbReference>
<dbReference type="GO" id="GO:0032981">
    <property type="term" value="P:mitochondrial respiratory chain complex I assembly"/>
    <property type="evidence" value="ECO:0007669"/>
    <property type="project" value="TreeGrafter"/>
</dbReference>
<dbReference type="PANTHER" id="PTHR42961:SF2">
    <property type="entry name" value="IRON-SULFUR PROTEIN NUBPL"/>
    <property type="match status" value="1"/>
</dbReference>
<dbReference type="InterPro" id="IPR044304">
    <property type="entry name" value="NUBPL-like"/>
</dbReference>
<evidence type="ECO:0000256" key="6">
    <source>
        <dbReference type="ARBA" id="ARBA00024036"/>
    </source>
</evidence>
<dbReference type="GO" id="GO:0005524">
    <property type="term" value="F:ATP binding"/>
    <property type="evidence" value="ECO:0007669"/>
    <property type="project" value="UniProtKB-KW"/>
</dbReference>
<evidence type="ECO:0000256" key="2">
    <source>
        <dbReference type="ARBA" id="ARBA00022741"/>
    </source>
</evidence>
<dbReference type="GO" id="GO:0005739">
    <property type="term" value="C:mitochondrion"/>
    <property type="evidence" value="ECO:0007669"/>
    <property type="project" value="TreeGrafter"/>
</dbReference>
<evidence type="ECO:0000256" key="3">
    <source>
        <dbReference type="ARBA" id="ARBA00022840"/>
    </source>
</evidence>
<protein>
    <submittedName>
        <fullName evidence="8">Related to nucleotide-binding protein NBP35</fullName>
    </submittedName>
</protein>
<dbReference type="HAMAP" id="MF_02040">
    <property type="entry name" value="Mrp_NBP35"/>
    <property type="match status" value="1"/>
</dbReference>
<keyword evidence="5" id="KW-0411">Iron-sulfur</keyword>
<organism evidence="8">
    <name type="scientific">Melanopsichium pennsylvanicum 4</name>
    <dbReference type="NCBI Taxonomy" id="1398559"/>
    <lineage>
        <taxon>Eukaryota</taxon>
        <taxon>Fungi</taxon>
        <taxon>Dikarya</taxon>
        <taxon>Basidiomycota</taxon>
        <taxon>Ustilaginomycotina</taxon>
        <taxon>Ustilaginomycetes</taxon>
        <taxon>Ustilaginales</taxon>
        <taxon>Ustilaginaceae</taxon>
        <taxon>Melanopsichium</taxon>
    </lineage>
</organism>
<evidence type="ECO:0000256" key="7">
    <source>
        <dbReference type="SAM" id="MobiDB-lite"/>
    </source>
</evidence>
<feature type="compositionally biased region" description="Polar residues" evidence="7">
    <location>
        <begin position="13"/>
        <end position="23"/>
    </location>
</feature>
<evidence type="ECO:0000256" key="5">
    <source>
        <dbReference type="ARBA" id="ARBA00023014"/>
    </source>
</evidence>
<dbReference type="FunFam" id="3.40.50.300:FF:001119">
    <property type="entry name" value="Iron-sulfur cluster carrier protein"/>
    <property type="match status" value="1"/>
</dbReference>
<keyword evidence="4" id="KW-0408">Iron</keyword>
<dbReference type="GO" id="GO:0046872">
    <property type="term" value="F:metal ion binding"/>
    <property type="evidence" value="ECO:0007669"/>
    <property type="project" value="UniProtKB-KW"/>
</dbReference>
<dbReference type="InterPro" id="IPR027417">
    <property type="entry name" value="P-loop_NTPase"/>
</dbReference>
<feature type="region of interest" description="Disordered" evidence="7">
    <location>
        <begin position="1"/>
        <end position="53"/>
    </location>
</feature>
<dbReference type="GO" id="GO:0016226">
    <property type="term" value="P:iron-sulfur cluster assembly"/>
    <property type="evidence" value="ECO:0007669"/>
    <property type="project" value="InterPro"/>
</dbReference>
<sequence>MQPVAGASRQRHVSTSTPNQSHENPLGLPRNNQRIPPTIPRRGAGPPQPRHIPNVKNIVCVSSGKGGVGKSTISTNLAIALSLTNAPSSRRKPQRVGLLDLDIFGPSIPKLMGLEGMGEPELTEYGGLIPMKNHGVSCMSMGLLLGNNDTKSEEDRVVTWRGMMVMKATQQLLFDVDWRLDPRAPLPCSPEALDENLNPGLDILVIDMPPGTGDVALSLAQLVKVDTAIVVTTPQQVALLDAKKGVSMFKKTNVPMAGLVLNMSHFVSPDTGKIFQLFGNSQAVDEYAERQALQVLARIPLQPQLSIGGDEGIPAILRESLPTFQVGPRESASVQENHIRKAFLELAGKIWSQLSQ</sequence>
<keyword evidence="2" id="KW-0547">Nucleotide-binding</keyword>